<dbReference type="InterPro" id="IPR019786">
    <property type="entry name" value="Zinc_finger_PHD-type_CS"/>
</dbReference>
<keyword evidence="7" id="KW-1185">Reference proteome</keyword>
<dbReference type="GO" id="GO:0000785">
    <property type="term" value="C:chromatin"/>
    <property type="evidence" value="ECO:0007669"/>
    <property type="project" value="UniProtKB-ARBA"/>
</dbReference>
<evidence type="ECO:0000256" key="1">
    <source>
        <dbReference type="ARBA" id="ARBA00004123"/>
    </source>
</evidence>
<dbReference type="OrthoDB" id="784962at2759"/>
<dbReference type="CDD" id="cd15532">
    <property type="entry name" value="PHD2_CHD_II"/>
    <property type="match status" value="1"/>
</dbReference>
<protein>
    <submittedName>
        <fullName evidence="8">DDT domain-containing protein PTM-like</fullName>
    </submittedName>
</protein>
<dbReference type="GO" id="GO:0005634">
    <property type="term" value="C:nucleus"/>
    <property type="evidence" value="ECO:0007669"/>
    <property type="project" value="UniProtKB-SubCell"/>
</dbReference>
<dbReference type="eggNOG" id="KOG1473">
    <property type="taxonomic scope" value="Eukaryota"/>
</dbReference>
<keyword evidence="5" id="KW-0539">Nucleus</keyword>
<evidence type="ECO:0000256" key="5">
    <source>
        <dbReference type="ARBA" id="ARBA00023242"/>
    </source>
</evidence>
<evidence type="ECO:0000313" key="8">
    <source>
        <dbReference type="RefSeq" id="XP_010278256.1"/>
    </source>
</evidence>
<evidence type="ECO:0000256" key="4">
    <source>
        <dbReference type="ARBA" id="ARBA00022833"/>
    </source>
</evidence>
<accession>A0A1U8BAJ4</accession>
<dbReference type="PROSITE" id="PS50827">
    <property type="entry name" value="DDT"/>
    <property type="match status" value="1"/>
</dbReference>
<dbReference type="FunCoup" id="A0A1U8BAJ4">
    <property type="interactions" value="3309"/>
</dbReference>
<keyword evidence="4" id="KW-0862">Zinc</keyword>
<dbReference type="InterPro" id="IPR011011">
    <property type="entry name" value="Znf_FYVE_PHD"/>
</dbReference>
<dbReference type="PANTHER" id="PTHR46508:SF1">
    <property type="entry name" value="PHD FINGER FAMILY PROTEIN"/>
    <property type="match status" value="1"/>
</dbReference>
<feature type="compositionally biased region" description="Basic and acidic residues" evidence="6">
    <location>
        <begin position="365"/>
        <end position="374"/>
    </location>
</feature>
<dbReference type="Proteomes" id="UP000189703">
    <property type="component" value="Unplaced"/>
</dbReference>
<dbReference type="Gene3D" id="3.30.40.10">
    <property type="entry name" value="Zinc/RING finger domain, C3HC4 (zinc finger)"/>
    <property type="match status" value="2"/>
</dbReference>
<organism evidence="7 8">
    <name type="scientific">Nelumbo nucifera</name>
    <name type="common">Sacred lotus</name>
    <dbReference type="NCBI Taxonomy" id="4432"/>
    <lineage>
        <taxon>Eukaryota</taxon>
        <taxon>Viridiplantae</taxon>
        <taxon>Streptophyta</taxon>
        <taxon>Embryophyta</taxon>
        <taxon>Tracheophyta</taxon>
        <taxon>Spermatophyta</taxon>
        <taxon>Magnoliopsida</taxon>
        <taxon>Proteales</taxon>
        <taxon>Nelumbonaceae</taxon>
        <taxon>Nelumbo</taxon>
    </lineage>
</organism>
<keyword evidence="2" id="KW-0479">Metal-binding</keyword>
<dbReference type="InterPro" id="IPR028942">
    <property type="entry name" value="WHIM1_dom"/>
</dbReference>
<dbReference type="SUPFAM" id="SSF57903">
    <property type="entry name" value="FYVE/PHD zinc finger"/>
    <property type="match status" value="3"/>
</dbReference>
<evidence type="ECO:0000256" key="6">
    <source>
        <dbReference type="SAM" id="MobiDB-lite"/>
    </source>
</evidence>
<dbReference type="InterPro" id="IPR019787">
    <property type="entry name" value="Znf_PHD-finger"/>
</dbReference>
<dbReference type="Pfam" id="PF02791">
    <property type="entry name" value="DDT"/>
    <property type="match status" value="1"/>
</dbReference>
<dbReference type="Pfam" id="PF21743">
    <property type="entry name" value="PTM_DIR17_Tudor"/>
    <property type="match status" value="1"/>
</dbReference>
<dbReference type="RefSeq" id="XP_010278256.1">
    <property type="nucleotide sequence ID" value="XM_010279954.1"/>
</dbReference>
<dbReference type="InterPro" id="IPR013083">
    <property type="entry name" value="Znf_RING/FYVE/PHD"/>
</dbReference>
<evidence type="ECO:0000313" key="7">
    <source>
        <dbReference type="Proteomes" id="UP000189703"/>
    </source>
</evidence>
<dbReference type="GO" id="GO:0008270">
    <property type="term" value="F:zinc ion binding"/>
    <property type="evidence" value="ECO:0007669"/>
    <property type="project" value="UniProtKB-KW"/>
</dbReference>
<dbReference type="PROSITE" id="PS50016">
    <property type="entry name" value="ZF_PHD_2"/>
    <property type="match status" value="1"/>
</dbReference>
<evidence type="ECO:0000256" key="2">
    <source>
        <dbReference type="ARBA" id="ARBA00022723"/>
    </source>
</evidence>
<dbReference type="InterPro" id="IPR018501">
    <property type="entry name" value="DDT_dom"/>
</dbReference>
<dbReference type="GeneID" id="104612518"/>
<dbReference type="PANTHER" id="PTHR46508">
    <property type="entry name" value="PHD FINGER FAMILY PROTEIN"/>
    <property type="match status" value="1"/>
</dbReference>
<dbReference type="Pfam" id="PF24294">
    <property type="entry name" value="Chromo_PTM"/>
    <property type="match status" value="1"/>
</dbReference>
<dbReference type="STRING" id="4432.A0A1U8BAJ4"/>
<evidence type="ECO:0000256" key="3">
    <source>
        <dbReference type="ARBA" id="ARBA00022771"/>
    </source>
</evidence>
<name>A0A1U8BAJ4_NELNU</name>
<dbReference type="SMART" id="SM00571">
    <property type="entry name" value="DDT"/>
    <property type="match status" value="1"/>
</dbReference>
<dbReference type="OMA" id="NASICHK"/>
<dbReference type="PROSITE" id="PS01359">
    <property type="entry name" value="ZF_PHD_1"/>
    <property type="match status" value="1"/>
</dbReference>
<dbReference type="InterPro" id="IPR047365">
    <property type="entry name" value="Tudor_AtPTM-like"/>
</dbReference>
<reference evidence="8" key="1">
    <citation type="submission" date="2025-08" db="UniProtKB">
        <authorList>
            <consortium name="RefSeq"/>
        </authorList>
    </citation>
    <scope>IDENTIFICATION</scope>
</reference>
<dbReference type="InterPro" id="IPR056618">
    <property type="entry name" value="Chromo_PTM"/>
</dbReference>
<feature type="region of interest" description="Disordered" evidence="6">
    <location>
        <begin position="972"/>
        <end position="994"/>
    </location>
</feature>
<dbReference type="InterPro" id="IPR001965">
    <property type="entry name" value="Znf_PHD"/>
</dbReference>
<gene>
    <name evidence="8" type="primary">LOC104612518</name>
</gene>
<sequence>MMESEEVVSEDRVRKRIKMGIGDEGVDRTEGLDSRGRVETTAKALVGRYVMKEFAANGVFLGKLVSCGSGLYRVDYENGDFEDMECTELRDFLLAEGDFDEELIARKVKLDKLISTCDSKTPHEKIQHQTVVSANSFERSEAPCVSRLSTELESCFQKGPESGGVQVDGDADSSTDSCEYIRIQESLLEAESPLLPPPPPLPPSSGNIGVPQEFVSQLFSVYNFLRSFSIQLFLSPFGLDDFVGSLNCAAPNTLLDAIHVALMRALKRHLQMLSSDGAELASKCLRRLDWSLLDTLTWPVYLVEFLLVMGYTNGPDWKGFCTDVLNKEYYILSASRKLMILQILCDDIIESAELRTEIDMREKVEVGTDSDRNARMSAENCPRRVHPRYSKTSACKDSEAMEIVSDKSHDSKSPCQSSSLLKVPGVDMNVVDVDPDENSDECRLCGMDGTLICCDGCPSAYHSRCIGLSKIHLPEGSWFCPECAINKIGPNFRIGTGLKQAEFFGIDPYEQVFLGTCNHLLVLKVSIHEGPSCRYYNQNDVPKVLQVLCSSVEHTVMYSAICKGILKYWGFPEDTKFSFPERRENTIDEREDAMVSALSYNLSGKDNASGVTESNMEDKTLLGRENDWQELCYVSLDKISHVELPSLSKGNGATTEQVSEVINTKLHDQFGADSLMSAGSICLQADPSDLPYQISADKSIMLKFPTCTSENMQGSKKEDADVISLPAINGPFSMSYESKEVKHSGNGRSKAVVVDDCSYMGYTFKPQAYVNLYILGDVAASAAANLAVLSSDENNISGSQSSINPRKLVSANVSLQIKAFSSAVFHFFWPNSEKKLMEIPRERCGWCLSCKAPITSKKGCLLNLTASNAIKGPMKILGGLRSLKSAEGNIHCIATYILCMEQSLRGLTIGPFLTSSYRKQWRKQVEQASTCTALKSLLLELEENIRPLAFTGGWVKLVDDWSVEFSVSQSASHHVGPTQKRGPGGRRSRKQSMTSEITSYTCQDNLRDVNWWRGGKLSKFIFQKGILPCSVVKKAARQGGSRKISGIYYAEGFDIPKRSRRFAWRAAVEMSNNASQLALQVRYLDLHIRWSDLLRPEQKLQDGKGPETEISAFRNAVICDKKIQHTKIRYGVVFANQKHLPSRVLKNILESEQIQDGEDKFWFCETHIPLYLIKEYEGTAEKVSVPSAKGSHLLSNLQRIQLKASRKDIFSYLLCKVEKLDKCACASCQQDVLLGNAVKCSSCQGFCHKECTITSKVHMNDTLEFLITCNQCYCAKIVTVNEISKKSPISQVPFQEQKRQNVEAVVGKGSFQNGHLQSLFSGNMGIPQETKPPTLKSNLETRGRRVTGPSYGLIWRKNNEETGEDFRLRNILFKGNADTDLSIRPICHLCRKPYDHDLMYICCETCRRWYHADALQLEESKILEVVGFRCCRCRRNRLPICPYMDPECRRKRCVRASKRSSTGTDSISRTICTQLEGQEISTPDTKMEDAVIEDDDSLVFSLERVVPITEPASEIGDESYTTGSQKLPVKRHIKNEINSDVSDLNSVPSQVVSTLETNNLLSATERASSPQVGWKFPTDGVKDEIIDMIDYESLNYEDMEFESTYFTLASEDNGLDPFDASMDISGNWGNSSFSGAIASYNPPEQYGIDTAEGNQDFTKSSEPIVSRMLCKICSSTEPAPDLSCEICGIWIHCHCSPWDESSSGADRWRCGYCRDWR</sequence>
<dbReference type="Pfam" id="PF00628">
    <property type="entry name" value="PHD"/>
    <property type="match status" value="1"/>
</dbReference>
<dbReference type="KEGG" id="nnu:104612518"/>
<comment type="subcellular location">
    <subcellularLocation>
        <location evidence="1">Nucleus</location>
    </subcellularLocation>
</comment>
<feature type="region of interest" description="Disordered" evidence="6">
    <location>
        <begin position="365"/>
        <end position="385"/>
    </location>
</feature>
<keyword evidence="3" id="KW-0863">Zinc-finger</keyword>
<dbReference type="SMART" id="SM00249">
    <property type="entry name" value="PHD"/>
    <property type="match status" value="4"/>
</dbReference>
<proteinExistence type="predicted"/>
<dbReference type="Pfam" id="PF15612">
    <property type="entry name" value="WHIM1"/>
    <property type="match status" value="1"/>
</dbReference>